<evidence type="ECO:0000256" key="1">
    <source>
        <dbReference type="SAM" id="SignalP"/>
    </source>
</evidence>
<keyword evidence="1" id="KW-0732">Signal</keyword>
<evidence type="ECO:0000313" key="2">
    <source>
        <dbReference type="EMBL" id="KZD08976.1"/>
    </source>
</evidence>
<sequence length="106" mass="11229">MKYALPMLAVLVAFSAPAGAQSPNQQYKSYVDAVEAAKLCRDLPSDQMTEDKLSRAIATRMQGEVSAGDKLQIMTASRDQMKAAGCGSAAATEALARFDRELAGSL</sequence>
<reference evidence="2 3" key="1">
    <citation type="submission" date="2015-12" db="EMBL/GenBank/DDBJ databases">
        <title>Genome sequence of Oceanibaculum pacificum MCCC 1A02656.</title>
        <authorList>
            <person name="Lu L."/>
            <person name="Lai Q."/>
            <person name="Shao Z."/>
            <person name="Qian P."/>
        </authorList>
    </citation>
    <scope>NUCLEOTIDE SEQUENCE [LARGE SCALE GENOMIC DNA]</scope>
    <source>
        <strain evidence="2 3">MCCC 1A02656</strain>
    </source>
</reference>
<comment type="caution">
    <text evidence="2">The sequence shown here is derived from an EMBL/GenBank/DDBJ whole genome shotgun (WGS) entry which is preliminary data.</text>
</comment>
<feature type="chain" id="PRO_5007602319" evidence="1">
    <location>
        <begin position="21"/>
        <end position="106"/>
    </location>
</feature>
<dbReference type="Proteomes" id="UP000076400">
    <property type="component" value="Unassembled WGS sequence"/>
</dbReference>
<dbReference type="STRING" id="580166.AUP43_08155"/>
<name>A0A154W609_9PROT</name>
<evidence type="ECO:0000313" key="3">
    <source>
        <dbReference type="Proteomes" id="UP000076400"/>
    </source>
</evidence>
<dbReference type="EMBL" id="LPXN01000102">
    <property type="protein sequence ID" value="KZD08976.1"/>
    <property type="molecule type" value="Genomic_DNA"/>
</dbReference>
<dbReference type="RefSeq" id="WP_067555352.1">
    <property type="nucleotide sequence ID" value="NZ_LPXN01000102.1"/>
</dbReference>
<protein>
    <submittedName>
        <fullName evidence="2">Uncharacterized protein</fullName>
    </submittedName>
</protein>
<gene>
    <name evidence="2" type="ORF">AUP43_08155</name>
</gene>
<proteinExistence type="predicted"/>
<accession>A0A154W609</accession>
<organism evidence="2 3">
    <name type="scientific">Oceanibaculum pacificum</name>
    <dbReference type="NCBI Taxonomy" id="580166"/>
    <lineage>
        <taxon>Bacteria</taxon>
        <taxon>Pseudomonadati</taxon>
        <taxon>Pseudomonadota</taxon>
        <taxon>Alphaproteobacteria</taxon>
        <taxon>Rhodospirillales</taxon>
        <taxon>Oceanibaculaceae</taxon>
        <taxon>Oceanibaculum</taxon>
    </lineage>
</organism>
<feature type="signal peptide" evidence="1">
    <location>
        <begin position="1"/>
        <end position="20"/>
    </location>
</feature>
<dbReference type="AlphaFoldDB" id="A0A154W609"/>
<keyword evidence="3" id="KW-1185">Reference proteome</keyword>